<name>A0AA88H195_NAELO</name>
<dbReference type="Proteomes" id="UP000816034">
    <property type="component" value="Unassembled WGS sequence"/>
</dbReference>
<comment type="caution">
    <text evidence="2">The sequence shown here is derived from an EMBL/GenBank/DDBJ whole genome shotgun (WGS) entry which is preliminary data.</text>
</comment>
<feature type="chain" id="PRO_5041738538" evidence="1">
    <location>
        <begin position="20"/>
        <end position="237"/>
    </location>
</feature>
<sequence length="237" mass="26827">MKISTLALLLVAFIGCLFATVCFSLPQRSFGSAARFNTAQTYQKGEPQCCLPPVHTVSYLIYGYNTTQYSTRYFDASRRKSREDITSILINGQKNSYTTITIQEGVLLISYAFNSNSSSPQCTCSSTFVHGNAFAPFCFTYSSYTSMNKIRIGNYQGMQLTHSQDPFYTFTDVVFKDERQENTNECWLLSNSAYGITTFKTYTDVWETTNYYDMIPKIVENPNVLFAIPKTCPSDCT</sequence>
<protein>
    <submittedName>
        <fullName evidence="2">Uncharacterized protein</fullName>
    </submittedName>
</protein>
<evidence type="ECO:0000256" key="1">
    <source>
        <dbReference type="SAM" id="SignalP"/>
    </source>
</evidence>
<feature type="signal peptide" evidence="1">
    <location>
        <begin position="1"/>
        <end position="19"/>
    </location>
</feature>
<dbReference type="PROSITE" id="PS51257">
    <property type="entry name" value="PROKAR_LIPOPROTEIN"/>
    <property type="match status" value="1"/>
</dbReference>
<accession>A0AA88H195</accession>
<gene>
    <name evidence="2" type="ORF">C9374_013394</name>
</gene>
<keyword evidence="1" id="KW-0732">Signal</keyword>
<evidence type="ECO:0000313" key="3">
    <source>
        <dbReference type="Proteomes" id="UP000816034"/>
    </source>
</evidence>
<dbReference type="EMBL" id="PYSW02000006">
    <property type="protein sequence ID" value="KAG2391909.1"/>
    <property type="molecule type" value="Genomic_DNA"/>
</dbReference>
<organism evidence="2 3">
    <name type="scientific">Naegleria lovaniensis</name>
    <name type="common">Amoeba</name>
    <dbReference type="NCBI Taxonomy" id="51637"/>
    <lineage>
        <taxon>Eukaryota</taxon>
        <taxon>Discoba</taxon>
        <taxon>Heterolobosea</taxon>
        <taxon>Tetramitia</taxon>
        <taxon>Eutetramitia</taxon>
        <taxon>Vahlkampfiidae</taxon>
        <taxon>Naegleria</taxon>
    </lineage>
</organism>
<proteinExistence type="predicted"/>
<evidence type="ECO:0000313" key="2">
    <source>
        <dbReference type="EMBL" id="KAG2391909.1"/>
    </source>
</evidence>
<dbReference type="AlphaFoldDB" id="A0AA88H195"/>
<keyword evidence="3" id="KW-1185">Reference proteome</keyword>
<dbReference type="GeneID" id="68105847"/>
<reference evidence="2 3" key="1">
    <citation type="journal article" date="2018" name="BMC Genomics">
        <title>The genome of Naegleria lovaniensis, the basis for a comparative approach to unravel pathogenicity factors of the human pathogenic amoeba N. fowleri.</title>
        <authorList>
            <person name="Liechti N."/>
            <person name="Schurch N."/>
            <person name="Bruggmann R."/>
            <person name="Wittwer M."/>
        </authorList>
    </citation>
    <scope>NUCLEOTIDE SEQUENCE [LARGE SCALE GENOMIC DNA]</scope>
    <source>
        <strain evidence="2 3">ATCC 30569</strain>
    </source>
</reference>
<dbReference type="RefSeq" id="XP_044553803.1">
    <property type="nucleotide sequence ID" value="XM_044689265.1"/>
</dbReference>